<feature type="region of interest" description="Disordered" evidence="1">
    <location>
        <begin position="303"/>
        <end position="335"/>
    </location>
</feature>
<feature type="compositionally biased region" description="Polar residues" evidence="1">
    <location>
        <begin position="186"/>
        <end position="198"/>
    </location>
</feature>
<feature type="compositionally biased region" description="Low complexity" evidence="1">
    <location>
        <begin position="312"/>
        <end position="321"/>
    </location>
</feature>
<keyword evidence="3" id="KW-1185">Reference proteome</keyword>
<evidence type="ECO:0000256" key="1">
    <source>
        <dbReference type="SAM" id="MobiDB-lite"/>
    </source>
</evidence>
<gene>
    <name evidence="2" type="ORF">EVAR_77344_1</name>
</gene>
<protein>
    <submittedName>
        <fullName evidence="2">Uncharacterized protein</fullName>
    </submittedName>
</protein>
<dbReference type="Proteomes" id="UP000299102">
    <property type="component" value="Unassembled WGS sequence"/>
</dbReference>
<feature type="region of interest" description="Disordered" evidence="1">
    <location>
        <begin position="186"/>
        <end position="208"/>
    </location>
</feature>
<evidence type="ECO:0000313" key="2">
    <source>
        <dbReference type="EMBL" id="GBP31049.1"/>
    </source>
</evidence>
<sequence>MVKKARNNSEISCIRVIRDDDGHLLNEENNVKGRWKNYFERLFAREDRVADDSSFVGDAEGQGGIVASLLHQLLRNAGKAIGYLMTGAKQSLYPSIKGKAHGRLIYGSESWVCLKKNESRINAVEIRSRIMGGVSHKDRYRNSDARERCGLKQAGIPHSSAGLAVSQAPLVSSNTIFYQHAPLPDNHSTTPESLSSQHGGAGAGGKYESAAQDSLGDFVTFVCQDAPPTDVQTMQVRKLFSMTSAIVIVYLLSSNRWVVTARALVASVHSLSRSPKPAYFSSPMLPPPPLPPMARPVAIIRSTGEVSGGGSPSSPGEARSPSPRRRSPHYRTDCAPPISHYNYHTQPTQVFTYGSLGGVGVGGGAVCAPPGAVSPPGGLGLYAPRAPHRAPPRYERWNAPFPTLEEEFNIMTAPAGPEHVVLLDDGTPRSTLYILH</sequence>
<reference evidence="2 3" key="1">
    <citation type="journal article" date="2019" name="Commun. Biol.">
        <title>The bagworm genome reveals a unique fibroin gene that provides high tensile strength.</title>
        <authorList>
            <person name="Kono N."/>
            <person name="Nakamura H."/>
            <person name="Ohtoshi R."/>
            <person name="Tomita M."/>
            <person name="Numata K."/>
            <person name="Arakawa K."/>
        </authorList>
    </citation>
    <scope>NUCLEOTIDE SEQUENCE [LARGE SCALE GENOMIC DNA]</scope>
</reference>
<dbReference type="AlphaFoldDB" id="A0A4C1UXP3"/>
<dbReference type="EMBL" id="BGZK01000241">
    <property type="protein sequence ID" value="GBP31049.1"/>
    <property type="molecule type" value="Genomic_DNA"/>
</dbReference>
<evidence type="ECO:0000313" key="3">
    <source>
        <dbReference type="Proteomes" id="UP000299102"/>
    </source>
</evidence>
<proteinExistence type="predicted"/>
<organism evidence="2 3">
    <name type="scientific">Eumeta variegata</name>
    <name type="common">Bagworm moth</name>
    <name type="synonym">Eumeta japonica</name>
    <dbReference type="NCBI Taxonomy" id="151549"/>
    <lineage>
        <taxon>Eukaryota</taxon>
        <taxon>Metazoa</taxon>
        <taxon>Ecdysozoa</taxon>
        <taxon>Arthropoda</taxon>
        <taxon>Hexapoda</taxon>
        <taxon>Insecta</taxon>
        <taxon>Pterygota</taxon>
        <taxon>Neoptera</taxon>
        <taxon>Endopterygota</taxon>
        <taxon>Lepidoptera</taxon>
        <taxon>Glossata</taxon>
        <taxon>Ditrysia</taxon>
        <taxon>Tineoidea</taxon>
        <taxon>Psychidae</taxon>
        <taxon>Oiketicinae</taxon>
        <taxon>Eumeta</taxon>
    </lineage>
</organism>
<comment type="caution">
    <text evidence="2">The sequence shown here is derived from an EMBL/GenBank/DDBJ whole genome shotgun (WGS) entry which is preliminary data.</text>
</comment>
<name>A0A4C1UXP3_EUMVA</name>
<dbReference type="OrthoDB" id="10055441at2759"/>
<accession>A0A4C1UXP3</accession>